<gene>
    <name evidence="1" type="ORF">EG68_08468</name>
</gene>
<reference evidence="1" key="1">
    <citation type="submission" date="2019-07" db="EMBL/GenBank/DDBJ databases">
        <title>Annotation for the trematode Paragonimus miyazaki's.</title>
        <authorList>
            <person name="Choi Y.-J."/>
        </authorList>
    </citation>
    <scope>NUCLEOTIDE SEQUENCE</scope>
    <source>
        <strain evidence="1">Japan</strain>
    </source>
</reference>
<evidence type="ECO:0000313" key="2">
    <source>
        <dbReference type="Proteomes" id="UP000822476"/>
    </source>
</evidence>
<protein>
    <submittedName>
        <fullName evidence="1">Uncharacterized protein</fullName>
    </submittedName>
</protein>
<name>A0A8S9YW70_9TREM</name>
<comment type="caution">
    <text evidence="1">The sequence shown here is derived from an EMBL/GenBank/DDBJ whole genome shotgun (WGS) entry which is preliminary data.</text>
</comment>
<dbReference type="AlphaFoldDB" id="A0A8S9YW70"/>
<evidence type="ECO:0000313" key="1">
    <source>
        <dbReference type="EMBL" id="KAF7255157.1"/>
    </source>
</evidence>
<accession>A0A8S9YW70</accession>
<proteinExistence type="predicted"/>
<organism evidence="1 2">
    <name type="scientific">Paragonimus skrjabini miyazakii</name>
    <dbReference type="NCBI Taxonomy" id="59628"/>
    <lineage>
        <taxon>Eukaryota</taxon>
        <taxon>Metazoa</taxon>
        <taxon>Spiralia</taxon>
        <taxon>Lophotrochozoa</taxon>
        <taxon>Platyhelminthes</taxon>
        <taxon>Trematoda</taxon>
        <taxon>Digenea</taxon>
        <taxon>Plagiorchiida</taxon>
        <taxon>Troglotremata</taxon>
        <taxon>Troglotrematidae</taxon>
        <taxon>Paragonimus</taxon>
    </lineage>
</organism>
<dbReference type="Proteomes" id="UP000822476">
    <property type="component" value="Unassembled WGS sequence"/>
</dbReference>
<sequence>MPTIKTFKMRKPPSITKHHILTSTILQQEDTKGITSHTRALLRHLNIIHSAKQSS</sequence>
<dbReference type="EMBL" id="JTDE01004253">
    <property type="protein sequence ID" value="KAF7255157.1"/>
    <property type="molecule type" value="Genomic_DNA"/>
</dbReference>
<keyword evidence="2" id="KW-1185">Reference proteome</keyword>